<accession>A0A0A1UXL0</accession>
<dbReference type="EMBL" id="JELW01000005">
    <property type="protein sequence ID" value="EXV02320.1"/>
    <property type="molecule type" value="Genomic_DNA"/>
</dbReference>
<dbReference type="AlphaFoldDB" id="A0A0A1UXL0"/>
<reference evidence="2 3" key="1">
    <citation type="submission" date="2014-02" db="EMBL/GenBank/DDBJ databases">
        <title>The genome sequence of the entomopathogenic fungus Metarhizium robertsii ARSEF 2575.</title>
        <authorList>
            <person name="Giuliano Garisto Donzelli B."/>
            <person name="Roe B.A."/>
            <person name="Macmil S.L."/>
            <person name="Krasnoff S.B."/>
            <person name="Gibson D.M."/>
        </authorList>
    </citation>
    <scope>NUCLEOTIDE SEQUENCE [LARGE SCALE GENOMIC DNA]</scope>
    <source>
        <strain evidence="2 3">ARSEF 2575</strain>
    </source>
</reference>
<gene>
    <name evidence="2" type="ORF">X797_004449</name>
</gene>
<organism evidence="2 3">
    <name type="scientific">Metarhizium robertsii</name>
    <dbReference type="NCBI Taxonomy" id="568076"/>
    <lineage>
        <taxon>Eukaryota</taxon>
        <taxon>Fungi</taxon>
        <taxon>Dikarya</taxon>
        <taxon>Ascomycota</taxon>
        <taxon>Pezizomycotina</taxon>
        <taxon>Sordariomycetes</taxon>
        <taxon>Hypocreomycetidae</taxon>
        <taxon>Hypocreales</taxon>
        <taxon>Clavicipitaceae</taxon>
        <taxon>Metarhizium</taxon>
    </lineage>
</organism>
<dbReference type="HOGENOM" id="CLU_1454773_0_0_1"/>
<name>A0A0A1UXL0_9HYPO</name>
<sequence>MSKRAPKIQDAGHHHCGPMVRSKAAGNWWAKTDVAMIFLLAYIPVRYRSCTFAHGSVGVLPHKLCHRPTRYADPYSPGLVVLLCPSPCTTPRAQSQILRHDCRPANHDGQKQQMRLATLESKLKLGRRRSAMAHDSIVLSTFELSSRHMEPSFGISLQSGPRHRAPKPLVPPPALRSTVAHAASSR</sequence>
<evidence type="ECO:0000313" key="2">
    <source>
        <dbReference type="EMBL" id="EXV02320.1"/>
    </source>
</evidence>
<dbReference type="Proteomes" id="UP000030151">
    <property type="component" value="Unassembled WGS sequence"/>
</dbReference>
<evidence type="ECO:0000313" key="3">
    <source>
        <dbReference type="Proteomes" id="UP000030151"/>
    </source>
</evidence>
<proteinExistence type="predicted"/>
<feature type="region of interest" description="Disordered" evidence="1">
    <location>
        <begin position="154"/>
        <end position="186"/>
    </location>
</feature>
<evidence type="ECO:0000256" key="1">
    <source>
        <dbReference type="SAM" id="MobiDB-lite"/>
    </source>
</evidence>
<comment type="caution">
    <text evidence="2">The sequence shown here is derived from an EMBL/GenBank/DDBJ whole genome shotgun (WGS) entry which is preliminary data.</text>
</comment>
<protein>
    <submittedName>
        <fullName evidence="2">Uncharacterized protein</fullName>
    </submittedName>
</protein>